<reference evidence="6" key="1">
    <citation type="journal article" date="2019" name="Int. J. Syst. Evol. Microbiol.">
        <title>The Global Catalogue of Microorganisms (GCM) 10K type strain sequencing project: providing services to taxonomists for standard genome sequencing and annotation.</title>
        <authorList>
            <consortium name="The Broad Institute Genomics Platform"/>
            <consortium name="The Broad Institute Genome Sequencing Center for Infectious Disease"/>
            <person name="Wu L."/>
            <person name="Ma J."/>
        </authorList>
    </citation>
    <scope>NUCLEOTIDE SEQUENCE [LARGE SCALE GENOMIC DNA]</scope>
    <source>
        <strain evidence="6">KCTC 52490</strain>
    </source>
</reference>
<dbReference type="PANTHER" id="PTHR43115">
    <property type="entry name" value="DEHYDROGENASE/REDUCTASE SDR FAMILY MEMBER 11"/>
    <property type="match status" value="1"/>
</dbReference>
<evidence type="ECO:0000313" key="5">
    <source>
        <dbReference type="EMBL" id="MFD2934888.1"/>
    </source>
</evidence>
<comment type="caution">
    <text evidence="5">The sequence shown here is derived from an EMBL/GenBank/DDBJ whole genome shotgun (WGS) entry which is preliminary data.</text>
</comment>
<dbReference type="InterPro" id="IPR020904">
    <property type="entry name" value="Sc_DH/Rdtase_CS"/>
</dbReference>
<evidence type="ECO:0000256" key="1">
    <source>
        <dbReference type="ARBA" id="ARBA00006484"/>
    </source>
</evidence>
<dbReference type="InterPro" id="IPR002347">
    <property type="entry name" value="SDR_fam"/>
</dbReference>
<dbReference type="SMART" id="SM00822">
    <property type="entry name" value="PKS_KR"/>
    <property type="match status" value="1"/>
</dbReference>
<keyword evidence="2 5" id="KW-0560">Oxidoreductase</keyword>
<evidence type="ECO:0000259" key="4">
    <source>
        <dbReference type="SMART" id="SM00822"/>
    </source>
</evidence>
<keyword evidence="6" id="KW-1185">Reference proteome</keyword>
<evidence type="ECO:0000256" key="2">
    <source>
        <dbReference type="ARBA" id="ARBA00023002"/>
    </source>
</evidence>
<dbReference type="PRINTS" id="PR00080">
    <property type="entry name" value="SDRFAMILY"/>
</dbReference>
<evidence type="ECO:0000313" key="6">
    <source>
        <dbReference type="Proteomes" id="UP001597512"/>
    </source>
</evidence>
<dbReference type="SUPFAM" id="SSF51735">
    <property type="entry name" value="NAD(P)-binding Rossmann-fold domains"/>
    <property type="match status" value="1"/>
</dbReference>
<evidence type="ECO:0000256" key="3">
    <source>
        <dbReference type="RuleBase" id="RU000363"/>
    </source>
</evidence>
<dbReference type="PRINTS" id="PR00081">
    <property type="entry name" value="GDHRDH"/>
</dbReference>
<dbReference type="Pfam" id="PF00106">
    <property type="entry name" value="adh_short"/>
    <property type="match status" value="1"/>
</dbReference>
<dbReference type="Proteomes" id="UP001597512">
    <property type="component" value="Unassembled WGS sequence"/>
</dbReference>
<dbReference type="PANTHER" id="PTHR43115:SF4">
    <property type="entry name" value="DEHYDROGENASE_REDUCTASE SDR FAMILY MEMBER 11"/>
    <property type="match status" value="1"/>
</dbReference>
<dbReference type="EC" id="1.-.-.-" evidence="5"/>
<feature type="domain" description="Ketoreductase" evidence="4">
    <location>
        <begin position="8"/>
        <end position="187"/>
    </location>
</feature>
<dbReference type="InterPro" id="IPR057326">
    <property type="entry name" value="KR_dom"/>
</dbReference>
<proteinExistence type="inferred from homology"/>
<dbReference type="Gene3D" id="3.40.50.720">
    <property type="entry name" value="NAD(P)-binding Rossmann-like Domain"/>
    <property type="match status" value="1"/>
</dbReference>
<dbReference type="GO" id="GO:0016491">
    <property type="term" value="F:oxidoreductase activity"/>
    <property type="evidence" value="ECO:0007669"/>
    <property type="project" value="UniProtKB-KW"/>
</dbReference>
<accession>A0ABW6AJT8</accession>
<comment type="similarity">
    <text evidence="1 3">Belongs to the short-chain dehydrogenases/reductases (SDR) family.</text>
</comment>
<gene>
    <name evidence="5" type="ORF">ACFS25_13920</name>
</gene>
<dbReference type="RefSeq" id="WP_381501757.1">
    <property type="nucleotide sequence ID" value="NZ_JBHUOM010000007.1"/>
</dbReference>
<dbReference type="EMBL" id="JBHUOM010000007">
    <property type="protein sequence ID" value="MFD2934888.1"/>
    <property type="molecule type" value="Genomic_DNA"/>
</dbReference>
<sequence>MENNVKGKVVVITGASSGIGEAIAIRLAEQGAKVVLGARRQQRLDKLVERIKDAGGEAACLVMDVKQRDDLVRLVDLACKTYGCLDVMINNAGVSHLSRIDDLQLEEWEEMIDVNLKGTLYGMAAALPVFKKQAFGHIINILSTSGIKIVPLQGVYAGTKNAVRTIAEALRQESAGNYRVTGISPGFVNTELSDHIKDEVARVAIKERAAQIAISPDAIASAVAYAISQPDQVDVGDIVVRPTIQD</sequence>
<dbReference type="PROSITE" id="PS00061">
    <property type="entry name" value="ADH_SHORT"/>
    <property type="match status" value="1"/>
</dbReference>
<organism evidence="5 6">
    <name type="scientific">Spirosoma flavum</name>
    <dbReference type="NCBI Taxonomy" id="2048557"/>
    <lineage>
        <taxon>Bacteria</taxon>
        <taxon>Pseudomonadati</taxon>
        <taxon>Bacteroidota</taxon>
        <taxon>Cytophagia</taxon>
        <taxon>Cytophagales</taxon>
        <taxon>Cytophagaceae</taxon>
        <taxon>Spirosoma</taxon>
    </lineage>
</organism>
<name>A0ABW6AJT8_9BACT</name>
<protein>
    <submittedName>
        <fullName evidence="5">SDR family oxidoreductase</fullName>
        <ecNumber evidence="5">1.-.-.-</ecNumber>
    </submittedName>
</protein>
<dbReference type="InterPro" id="IPR036291">
    <property type="entry name" value="NAD(P)-bd_dom_sf"/>
</dbReference>